<dbReference type="InterPro" id="IPR006186">
    <property type="entry name" value="Ser/Thr-sp_prot-phosphatase"/>
</dbReference>
<keyword evidence="1" id="KW-0378">Hydrolase</keyword>
<evidence type="ECO:0000313" key="4">
    <source>
        <dbReference type="Proteomes" id="UP000275846"/>
    </source>
</evidence>
<dbReference type="PANTHER" id="PTHR45673">
    <property type="entry name" value="SERINE/THREONINE-PROTEIN PHOSPHATASE 2B CATALYTIC SUBUNIT 1-RELATED"/>
    <property type="match status" value="1"/>
</dbReference>
<comment type="catalytic activity">
    <reaction evidence="1">
        <text>O-phospho-L-threonyl-[protein] + H2O = L-threonyl-[protein] + phosphate</text>
        <dbReference type="Rhea" id="RHEA:47004"/>
        <dbReference type="Rhea" id="RHEA-COMP:11060"/>
        <dbReference type="Rhea" id="RHEA-COMP:11605"/>
        <dbReference type="ChEBI" id="CHEBI:15377"/>
        <dbReference type="ChEBI" id="CHEBI:30013"/>
        <dbReference type="ChEBI" id="CHEBI:43474"/>
        <dbReference type="ChEBI" id="CHEBI:61977"/>
        <dbReference type="EC" id="3.1.3.16"/>
    </reaction>
</comment>
<accession>A0A183TDQ1</accession>
<dbReference type="Proteomes" id="UP000275846">
    <property type="component" value="Unassembled WGS sequence"/>
</dbReference>
<dbReference type="PRINTS" id="PR00114">
    <property type="entry name" value="STPHPHTASE"/>
</dbReference>
<sequence length="282" mass="32665">MICGDIHGQFYDLVKLLEVGGDPSATQYLFMGDYVDRGCFSIECVLYLFALKMTYPLTFFLLRGNHECRHLTEYFTFHQECKMKYGDDIYDACMNAFDCLPLSALINQQFLCMDRFREPPTQGAMCDLLWSDPTEDFGQERGNSLYSPNSVRGCSYVYSYTAVCQFLQTNNLLCLIRAHEAQDAGYKMYRKNQQTGFPALITLFSAPNYLDVYNNKGAILKYENNVMNIRQFNCCPHPYWLPNFMDVFTWSLPFVGEKGRSAPFLPSLIISQRQNNLFYRSI</sequence>
<name>A0A183TDQ1_SCHSO</name>
<protein>
    <recommendedName>
        <fullName evidence="1">Serine/threonine-protein phosphatase</fullName>
        <ecNumber evidence="1">3.1.3.16</ecNumber>
    </recommendedName>
</protein>
<reference evidence="3 4" key="2">
    <citation type="submission" date="2018-11" db="EMBL/GenBank/DDBJ databases">
        <authorList>
            <consortium name="Pathogen Informatics"/>
        </authorList>
    </citation>
    <scope>NUCLEOTIDE SEQUENCE [LARGE SCALE GENOMIC DNA]</scope>
    <source>
        <strain evidence="3 4">NST_G2</strain>
    </source>
</reference>
<dbReference type="InterPro" id="IPR043360">
    <property type="entry name" value="PP2B"/>
</dbReference>
<evidence type="ECO:0000313" key="5">
    <source>
        <dbReference type="WBParaSite" id="SSLN_0001515201-mRNA-1"/>
    </source>
</evidence>
<dbReference type="Gene3D" id="3.60.21.10">
    <property type="match status" value="1"/>
</dbReference>
<keyword evidence="4" id="KW-1185">Reference proteome</keyword>
<dbReference type="WBParaSite" id="SSLN_0001515201-mRNA-1">
    <property type="protein sequence ID" value="SSLN_0001515201-mRNA-1"/>
    <property type="gene ID" value="SSLN_0001515201"/>
</dbReference>
<dbReference type="SUPFAM" id="SSF56300">
    <property type="entry name" value="Metallo-dependent phosphatases"/>
    <property type="match status" value="1"/>
</dbReference>
<evidence type="ECO:0000313" key="3">
    <source>
        <dbReference type="EMBL" id="VDM00985.1"/>
    </source>
</evidence>
<dbReference type="OrthoDB" id="5593063at2759"/>
<dbReference type="GO" id="GO:0033192">
    <property type="term" value="F:calmodulin-dependent protein phosphatase activity"/>
    <property type="evidence" value="ECO:0007669"/>
    <property type="project" value="InterPro"/>
</dbReference>
<dbReference type="SMART" id="SM00156">
    <property type="entry name" value="PP2Ac"/>
    <property type="match status" value="1"/>
</dbReference>
<dbReference type="GO" id="GO:0097720">
    <property type="term" value="P:calcineurin-mediated signaling"/>
    <property type="evidence" value="ECO:0007669"/>
    <property type="project" value="InterPro"/>
</dbReference>
<dbReference type="STRING" id="70667.A0A183TDQ1"/>
<dbReference type="PROSITE" id="PS00125">
    <property type="entry name" value="SER_THR_PHOSPHATASE"/>
    <property type="match status" value="1"/>
</dbReference>
<comment type="similarity">
    <text evidence="1">Belongs to the PPP phosphatase family.</text>
</comment>
<reference evidence="5" key="1">
    <citation type="submission" date="2016-06" db="UniProtKB">
        <authorList>
            <consortium name="WormBaseParasite"/>
        </authorList>
    </citation>
    <scope>IDENTIFICATION</scope>
</reference>
<organism evidence="5">
    <name type="scientific">Schistocephalus solidus</name>
    <name type="common">Tapeworm</name>
    <dbReference type="NCBI Taxonomy" id="70667"/>
    <lineage>
        <taxon>Eukaryota</taxon>
        <taxon>Metazoa</taxon>
        <taxon>Spiralia</taxon>
        <taxon>Lophotrochozoa</taxon>
        <taxon>Platyhelminthes</taxon>
        <taxon>Cestoda</taxon>
        <taxon>Eucestoda</taxon>
        <taxon>Diphyllobothriidea</taxon>
        <taxon>Diphyllobothriidae</taxon>
        <taxon>Schistocephalus</taxon>
    </lineage>
</organism>
<proteinExistence type="inferred from homology"/>
<evidence type="ECO:0000256" key="1">
    <source>
        <dbReference type="RuleBase" id="RU004273"/>
    </source>
</evidence>
<gene>
    <name evidence="3" type="ORF">SSLN_LOCUS14599</name>
</gene>
<dbReference type="InterPro" id="IPR004843">
    <property type="entry name" value="Calcineurin-like_PHP"/>
</dbReference>
<dbReference type="Pfam" id="PF00149">
    <property type="entry name" value="Metallophos"/>
    <property type="match status" value="1"/>
</dbReference>
<dbReference type="EMBL" id="UYSU01039121">
    <property type="protein sequence ID" value="VDM00985.1"/>
    <property type="molecule type" value="Genomic_DNA"/>
</dbReference>
<dbReference type="AlphaFoldDB" id="A0A183TDQ1"/>
<dbReference type="EC" id="3.1.3.16" evidence="1"/>
<dbReference type="InterPro" id="IPR029052">
    <property type="entry name" value="Metallo-depent_PP-like"/>
</dbReference>
<evidence type="ECO:0000259" key="2">
    <source>
        <dbReference type="PROSITE" id="PS00125"/>
    </source>
</evidence>
<feature type="domain" description="Serine/threonine specific protein phosphatases" evidence="2">
    <location>
        <begin position="62"/>
        <end position="67"/>
    </location>
</feature>